<feature type="domain" description="FecR protein" evidence="2">
    <location>
        <begin position="142"/>
        <end position="238"/>
    </location>
</feature>
<dbReference type="Gene3D" id="2.60.120.1440">
    <property type="match status" value="1"/>
</dbReference>
<dbReference type="OrthoDB" id="645173at2"/>
<evidence type="ECO:0000259" key="2">
    <source>
        <dbReference type="Pfam" id="PF04773"/>
    </source>
</evidence>
<proteinExistence type="predicted"/>
<dbReference type="GO" id="GO:0016989">
    <property type="term" value="F:sigma factor antagonist activity"/>
    <property type="evidence" value="ECO:0007669"/>
    <property type="project" value="TreeGrafter"/>
</dbReference>
<dbReference type="PIRSF" id="PIRSF018266">
    <property type="entry name" value="FecR"/>
    <property type="match status" value="1"/>
</dbReference>
<evidence type="ECO:0000256" key="1">
    <source>
        <dbReference type="SAM" id="Phobius"/>
    </source>
</evidence>
<organism evidence="3 4">
    <name type="scientific">Fodinibius sediminis</name>
    <dbReference type="NCBI Taxonomy" id="1214077"/>
    <lineage>
        <taxon>Bacteria</taxon>
        <taxon>Pseudomonadati</taxon>
        <taxon>Balneolota</taxon>
        <taxon>Balneolia</taxon>
        <taxon>Balneolales</taxon>
        <taxon>Balneolaceae</taxon>
        <taxon>Fodinibius</taxon>
    </lineage>
</organism>
<dbReference type="EMBL" id="FXTH01000011">
    <property type="protein sequence ID" value="SMO72885.1"/>
    <property type="molecule type" value="Genomic_DNA"/>
</dbReference>
<dbReference type="PANTHER" id="PTHR30273">
    <property type="entry name" value="PERIPLASMIC SIGNAL SENSOR AND SIGMA FACTOR ACTIVATOR FECR-RELATED"/>
    <property type="match status" value="1"/>
</dbReference>
<dbReference type="PANTHER" id="PTHR30273:SF2">
    <property type="entry name" value="PROTEIN FECR"/>
    <property type="match status" value="1"/>
</dbReference>
<reference evidence="3 4" key="1">
    <citation type="submission" date="2017-05" db="EMBL/GenBank/DDBJ databases">
        <authorList>
            <person name="Varghese N."/>
            <person name="Submissions S."/>
        </authorList>
    </citation>
    <scope>NUCLEOTIDE SEQUENCE [LARGE SCALE GENOMIC DNA]</scope>
    <source>
        <strain evidence="3 4">DSM 21194</strain>
    </source>
</reference>
<dbReference type="Gene3D" id="3.55.50.30">
    <property type="match status" value="1"/>
</dbReference>
<keyword evidence="1" id="KW-0812">Transmembrane</keyword>
<dbReference type="InterPro" id="IPR012373">
    <property type="entry name" value="Ferrdict_sens_TM"/>
</dbReference>
<evidence type="ECO:0000313" key="4">
    <source>
        <dbReference type="Proteomes" id="UP000317593"/>
    </source>
</evidence>
<gene>
    <name evidence="3" type="ORF">SAMN06265218_11155</name>
</gene>
<dbReference type="AlphaFoldDB" id="A0A521DMQ7"/>
<keyword evidence="4" id="KW-1185">Reference proteome</keyword>
<feature type="transmembrane region" description="Helical" evidence="1">
    <location>
        <begin position="103"/>
        <end position="122"/>
    </location>
</feature>
<name>A0A521DMQ7_9BACT</name>
<dbReference type="Pfam" id="PF04773">
    <property type="entry name" value="FecR"/>
    <property type="match status" value="1"/>
</dbReference>
<keyword evidence="1" id="KW-0472">Membrane</keyword>
<evidence type="ECO:0000313" key="3">
    <source>
        <dbReference type="EMBL" id="SMO72885.1"/>
    </source>
</evidence>
<dbReference type="InterPro" id="IPR006860">
    <property type="entry name" value="FecR"/>
</dbReference>
<protein>
    <submittedName>
        <fullName evidence="3">FecR family protein</fullName>
    </submittedName>
</protein>
<keyword evidence="1" id="KW-1133">Transmembrane helix</keyword>
<sequence length="352" mass="40440">MGNRLEYLLADRSFVLWLRDECSVEEQKQWDRWLRESPEHQMFVREAKEIVMAVDDEYDIPDPRKELERMDRVIDEHESRQQWEKVIFTFGRDNQPYRVISRWSAAAAIMIAVILGGLIGYYTNKTDGLTEPEIVEIPKIEEYHTDYGEKLTFKLSDGSRITLNGNSSLTFSSTVEKGLNTEVRLEGEAYFNIAHLEDEDQRTFTVQTGDGSIQVLGTRFVVNTFRDETKAVLEEGKIAINTGSTTDYELTPGQLARFKSHDNKITVKEVDTQLYTSWTENKLIFEHAPMTAVSERIEDIFGVEVVLGKYLKHETLSGSIKSTSLQVLKEALEEVLKTDISQHENQLLIGMK</sequence>
<accession>A0A521DMQ7</accession>
<dbReference type="Proteomes" id="UP000317593">
    <property type="component" value="Unassembled WGS sequence"/>
</dbReference>